<keyword evidence="4" id="KW-0804">Transcription</keyword>
<evidence type="ECO:0000256" key="3">
    <source>
        <dbReference type="ARBA" id="ARBA00023125"/>
    </source>
</evidence>
<dbReference type="SUPFAM" id="SSF46785">
    <property type="entry name" value="Winged helix' DNA-binding domain"/>
    <property type="match status" value="1"/>
</dbReference>
<dbReference type="InterPro" id="IPR005650">
    <property type="entry name" value="BlaI_family"/>
</dbReference>
<name>A0ABS4FTK0_9BACL</name>
<comment type="caution">
    <text evidence="5">The sequence shown here is derived from an EMBL/GenBank/DDBJ whole genome shotgun (WGS) entry which is preliminary data.</text>
</comment>
<evidence type="ECO:0000256" key="4">
    <source>
        <dbReference type="ARBA" id="ARBA00023163"/>
    </source>
</evidence>
<dbReference type="EMBL" id="JAGGKG010000011">
    <property type="protein sequence ID" value="MBP1905913.1"/>
    <property type="molecule type" value="Genomic_DNA"/>
</dbReference>
<reference evidence="5 6" key="1">
    <citation type="submission" date="2021-03" db="EMBL/GenBank/DDBJ databases">
        <title>Genomic Encyclopedia of Type Strains, Phase IV (KMG-IV): sequencing the most valuable type-strain genomes for metagenomic binning, comparative biology and taxonomic classification.</title>
        <authorList>
            <person name="Goeker M."/>
        </authorList>
    </citation>
    <scope>NUCLEOTIDE SEQUENCE [LARGE SCALE GENOMIC DNA]</scope>
    <source>
        <strain evidence="5 6">DSM 14349</strain>
    </source>
</reference>
<dbReference type="Pfam" id="PF03965">
    <property type="entry name" value="Penicillinase_R"/>
    <property type="match status" value="1"/>
</dbReference>
<evidence type="ECO:0000256" key="1">
    <source>
        <dbReference type="ARBA" id="ARBA00011046"/>
    </source>
</evidence>
<comment type="similarity">
    <text evidence="1">Belongs to the BlaI transcriptional regulatory family.</text>
</comment>
<evidence type="ECO:0000313" key="6">
    <source>
        <dbReference type="Proteomes" id="UP001519272"/>
    </source>
</evidence>
<evidence type="ECO:0000256" key="2">
    <source>
        <dbReference type="ARBA" id="ARBA00023015"/>
    </source>
</evidence>
<sequence length="131" mass="15411">MNKDYRIPPSELAVMKVIWNKQQCTAAQIVDEISKSSKWHFRTIKTLLRNLVNKQLVGYSVDIKDSRIYHYYPLIQEEDYLKQEREQFLELYYEGDVGTMLVGFLKDKGISSSEAKRLTDLLKLKENSSEE</sequence>
<dbReference type="RefSeq" id="WP_210089524.1">
    <property type="nucleotide sequence ID" value="NZ_JAGGKG010000011.1"/>
</dbReference>
<keyword evidence="6" id="KW-1185">Reference proteome</keyword>
<dbReference type="Proteomes" id="UP001519272">
    <property type="component" value="Unassembled WGS sequence"/>
</dbReference>
<keyword evidence="3" id="KW-0238">DNA-binding</keyword>
<dbReference type="Gene3D" id="1.10.10.10">
    <property type="entry name" value="Winged helix-like DNA-binding domain superfamily/Winged helix DNA-binding domain"/>
    <property type="match status" value="1"/>
</dbReference>
<accession>A0ABS4FTK0</accession>
<protein>
    <submittedName>
        <fullName evidence="5">BlaI family penicillinase repressor</fullName>
    </submittedName>
</protein>
<organism evidence="5 6">
    <name type="scientific">Paenibacillus turicensis</name>
    <dbReference type="NCBI Taxonomy" id="160487"/>
    <lineage>
        <taxon>Bacteria</taxon>
        <taxon>Bacillati</taxon>
        <taxon>Bacillota</taxon>
        <taxon>Bacilli</taxon>
        <taxon>Bacillales</taxon>
        <taxon>Paenibacillaceae</taxon>
        <taxon>Paenibacillus</taxon>
    </lineage>
</organism>
<proteinExistence type="inferred from homology"/>
<dbReference type="PIRSF" id="PIRSF019455">
    <property type="entry name" value="CopR_AtkY"/>
    <property type="match status" value="1"/>
</dbReference>
<dbReference type="InterPro" id="IPR036390">
    <property type="entry name" value="WH_DNA-bd_sf"/>
</dbReference>
<keyword evidence="2" id="KW-0805">Transcription regulation</keyword>
<gene>
    <name evidence="5" type="ORF">J2Z32_002561</name>
</gene>
<dbReference type="Gene3D" id="1.10.4040.10">
    <property type="entry name" value="Penicillinase repressor domain"/>
    <property type="match status" value="1"/>
</dbReference>
<dbReference type="InterPro" id="IPR036388">
    <property type="entry name" value="WH-like_DNA-bd_sf"/>
</dbReference>
<evidence type="ECO:0000313" key="5">
    <source>
        <dbReference type="EMBL" id="MBP1905913.1"/>
    </source>
</evidence>